<gene>
    <name evidence="1" type="ORF">SAMN06265368_4179</name>
</gene>
<dbReference type="AlphaFoldDB" id="A0A285PH69"/>
<protein>
    <submittedName>
        <fullName evidence="1">Uncharacterized protein</fullName>
    </submittedName>
</protein>
<dbReference type="EMBL" id="OBEL01000006">
    <property type="protein sequence ID" value="SNZ21065.1"/>
    <property type="molecule type" value="Genomic_DNA"/>
</dbReference>
<evidence type="ECO:0000313" key="2">
    <source>
        <dbReference type="Proteomes" id="UP000219439"/>
    </source>
</evidence>
<sequence>MKISLYKALIVTILFSYTNIAEAKSWKANISGPFDGMTYGNMSIVQNEFELTFSCNNHDGPKYRLKVELGSSNLPTLPLYGQDEPARLSFLFTLHEGVLVRELWKAKWFNNGRGTETWIGEIGTGAGRLNALSRAVKLDLIDQKGKLISSFGTKGTSAAIAKLRQACHYKR</sequence>
<proteinExistence type="predicted"/>
<keyword evidence="2" id="KW-1185">Reference proteome</keyword>
<accession>A0A285PH69</accession>
<organism evidence="1 2">
    <name type="scientific">Cohaesibacter gelatinilyticus</name>
    <dbReference type="NCBI Taxonomy" id="372072"/>
    <lineage>
        <taxon>Bacteria</taxon>
        <taxon>Pseudomonadati</taxon>
        <taxon>Pseudomonadota</taxon>
        <taxon>Alphaproteobacteria</taxon>
        <taxon>Hyphomicrobiales</taxon>
        <taxon>Cohaesibacteraceae</taxon>
    </lineage>
</organism>
<reference evidence="1 2" key="1">
    <citation type="submission" date="2017-09" db="EMBL/GenBank/DDBJ databases">
        <authorList>
            <person name="Ehlers B."/>
            <person name="Leendertz F.H."/>
        </authorList>
    </citation>
    <scope>NUCLEOTIDE SEQUENCE [LARGE SCALE GENOMIC DNA]</scope>
    <source>
        <strain evidence="1 2">DSM 18289</strain>
    </source>
</reference>
<evidence type="ECO:0000313" key="1">
    <source>
        <dbReference type="EMBL" id="SNZ21065.1"/>
    </source>
</evidence>
<dbReference type="RefSeq" id="WP_097155425.1">
    <property type="nucleotide sequence ID" value="NZ_OBEL01000006.1"/>
</dbReference>
<name>A0A285PH69_9HYPH</name>
<dbReference type="Proteomes" id="UP000219439">
    <property type="component" value="Unassembled WGS sequence"/>
</dbReference>